<proteinExistence type="predicted"/>
<sequence>MHNQQTNVFGLRKIMKRKTQPVMWYDISVSVGGQEVSGSYSVDSTDWMTVRMNGGGSKSARGGPGAEGVARLILCELFAESKRQH</sequence>
<dbReference type="Proteomes" id="UP000475582">
    <property type="component" value="Unassembled WGS sequence"/>
</dbReference>
<gene>
    <name evidence="1" type="ORF">GM676_29420</name>
</gene>
<evidence type="ECO:0000313" key="2">
    <source>
        <dbReference type="Proteomes" id="UP000475582"/>
    </source>
</evidence>
<protein>
    <submittedName>
        <fullName evidence="1">Uncharacterized protein</fullName>
    </submittedName>
</protein>
<accession>A0A6L6PSB0</accession>
<dbReference type="RefSeq" id="WP_155468041.1">
    <property type="nucleotide sequence ID" value="NZ_WNKY01000064.1"/>
</dbReference>
<dbReference type="AlphaFoldDB" id="A0A6L6PSB0"/>
<evidence type="ECO:0000313" key="1">
    <source>
        <dbReference type="EMBL" id="MTV41679.1"/>
    </source>
</evidence>
<name>A0A6L6PSB0_9BURK</name>
<dbReference type="EMBL" id="WNKY01000064">
    <property type="protein sequence ID" value="MTV41679.1"/>
    <property type="molecule type" value="Genomic_DNA"/>
</dbReference>
<organism evidence="1 2">
    <name type="scientific">Duganella radicis</name>
    <dbReference type="NCBI Taxonomy" id="551988"/>
    <lineage>
        <taxon>Bacteria</taxon>
        <taxon>Pseudomonadati</taxon>
        <taxon>Pseudomonadota</taxon>
        <taxon>Betaproteobacteria</taxon>
        <taxon>Burkholderiales</taxon>
        <taxon>Oxalobacteraceae</taxon>
        <taxon>Telluria group</taxon>
        <taxon>Duganella</taxon>
    </lineage>
</organism>
<reference evidence="1 2" key="1">
    <citation type="submission" date="2019-11" db="EMBL/GenBank/DDBJ databases">
        <title>Type strains purchased from KCTC, JCM and DSMZ.</title>
        <authorList>
            <person name="Lu H."/>
        </authorList>
    </citation>
    <scope>NUCLEOTIDE SEQUENCE [LARGE SCALE GENOMIC DNA]</scope>
    <source>
        <strain evidence="1 2">KCTC 22382</strain>
    </source>
</reference>
<keyword evidence="2" id="KW-1185">Reference proteome</keyword>
<comment type="caution">
    <text evidence="1">The sequence shown here is derived from an EMBL/GenBank/DDBJ whole genome shotgun (WGS) entry which is preliminary data.</text>
</comment>